<organism evidence="4 5">
    <name type="scientific">Rhizobium tropici</name>
    <dbReference type="NCBI Taxonomy" id="398"/>
    <lineage>
        <taxon>Bacteria</taxon>
        <taxon>Pseudomonadati</taxon>
        <taxon>Pseudomonadota</taxon>
        <taxon>Alphaproteobacteria</taxon>
        <taxon>Hyphomicrobiales</taxon>
        <taxon>Rhizobiaceae</taxon>
        <taxon>Rhizobium/Agrobacterium group</taxon>
        <taxon>Rhizobium</taxon>
    </lineage>
</organism>
<keyword evidence="6" id="KW-1185">Reference proteome</keyword>
<accession>A0A6P1CD64</accession>
<dbReference type="EMBL" id="JACHBF010000024">
    <property type="protein sequence ID" value="MBB6495103.1"/>
    <property type="molecule type" value="Genomic_DNA"/>
</dbReference>
<name>A0A6P1CD64_RHITR</name>
<dbReference type="GO" id="GO:0000725">
    <property type="term" value="P:recombinational repair"/>
    <property type="evidence" value="ECO:0007669"/>
    <property type="project" value="TreeGrafter"/>
</dbReference>
<evidence type="ECO:0000259" key="2">
    <source>
        <dbReference type="Pfam" id="PF13538"/>
    </source>
</evidence>
<reference evidence="3 6" key="2">
    <citation type="submission" date="2020-08" db="EMBL/GenBank/DDBJ databases">
        <title>Genomic Encyclopedia of Type Strains, Phase IV (KMG-V): Genome sequencing to study the core and pangenomes of soil and plant-associated prokaryotes.</title>
        <authorList>
            <person name="Whitman W."/>
        </authorList>
    </citation>
    <scope>NUCLEOTIDE SEQUENCE [LARGE SCALE GENOMIC DNA]</scope>
    <source>
        <strain evidence="3 6">SEMIA 4059</strain>
    </source>
</reference>
<evidence type="ECO:0000256" key="1">
    <source>
        <dbReference type="ARBA" id="ARBA00034923"/>
    </source>
</evidence>
<dbReference type="Proteomes" id="UP000471190">
    <property type="component" value="Unassembled WGS sequence"/>
</dbReference>
<dbReference type="GO" id="GO:0033202">
    <property type="term" value="C:DNA helicase complex"/>
    <property type="evidence" value="ECO:0007669"/>
    <property type="project" value="TreeGrafter"/>
</dbReference>
<gene>
    <name evidence="3" type="ORF">GGD45_005560</name>
    <name evidence="4" type="ORF">GXW80_21990</name>
</gene>
<comment type="caution">
    <text evidence="4">The sequence shown here is derived from an EMBL/GenBank/DDBJ whole genome shotgun (WGS) entry which is preliminary data.</text>
</comment>
<dbReference type="AlphaFoldDB" id="A0A6P1CD64"/>
<evidence type="ECO:0000313" key="6">
    <source>
        <dbReference type="Proteomes" id="UP000526625"/>
    </source>
</evidence>
<keyword evidence="3" id="KW-0347">Helicase</keyword>
<keyword evidence="4" id="KW-0547">Nucleotide-binding</keyword>
<dbReference type="Proteomes" id="UP000526625">
    <property type="component" value="Unassembled WGS sequence"/>
</dbReference>
<dbReference type="GO" id="GO:0005829">
    <property type="term" value="C:cytosol"/>
    <property type="evidence" value="ECO:0007669"/>
    <property type="project" value="TreeGrafter"/>
</dbReference>
<sequence length="717" mass="79079">MALEIVVTTSRWKNDPTSRALVGYLQENQSVLGLNDAVIYYDFPAYVDYEASLFRPDVLILSPSHGFVAVRALDNSMFQRSKETLNEIDAALDDFSSNLHSRLIRSRELRRSRTSSVVEIHTIILLSPDIGVSTAESDSIESTVCASLESLAEVLKRVRGEPLDAPIVAEVRSVVEGAKALTKPSKRIIEDAVKQPLAAALARLENEITNFDEKQRRIALVDVGGPARIRGLAGSGKTVILAMKAAHIHLTNPDSLILITFYTKSLRATIKTLVTKFYRLYSDSDPDWKKVQIRHGWGGASVPGVYSDACMRSGRPALTLPEAKRLAKRGETAFGAACADLLNSNAVRPYYDYVLIDEGQDFPDSFYRLAFHLAKGERDKKSVIWAYDELQDILNVKIRQPIDLFGRDENGIPLVDLDRTSNQVPPGATNDAVLSKAYRNQRDVLVSAHALGFGVYSNSVVQMLESAEHWEDVGYEVLSGPLQTGKPVEVLRPDRNSPLNIADIPGWPTIETFVARNLEEEVDWVLAQIASFIGGGLEPDEILVVALDDRHARGYLTRIAEGLSLVGVSSNNVIADPYNEPPFTISGKITLSTVYRAKGNEAAAVIAVGIDAVETRLRDGRNKIFTAFTRSKAWLRVSGVFRAGAPIITELQTAIANAPKISFVMPDLNEIETIQRGFSKKQTAARAAREQYLKKLRDAGFSDDEIEEEMQQGLINE</sequence>
<dbReference type="InterPro" id="IPR027785">
    <property type="entry name" value="UvrD-like_helicase_C"/>
</dbReference>
<dbReference type="PANTHER" id="PTHR11070:SF2">
    <property type="entry name" value="ATP-DEPENDENT DNA HELICASE SRS2"/>
    <property type="match status" value="1"/>
</dbReference>
<evidence type="ECO:0000313" key="3">
    <source>
        <dbReference type="EMBL" id="MBB6495103.1"/>
    </source>
</evidence>
<dbReference type="PANTHER" id="PTHR11070">
    <property type="entry name" value="UVRD / RECB / PCRA DNA HELICASE FAMILY MEMBER"/>
    <property type="match status" value="1"/>
</dbReference>
<proteinExistence type="predicted"/>
<protein>
    <recommendedName>
        <fullName evidence="1">DNA 3'-5' helicase II</fullName>
    </recommendedName>
</protein>
<dbReference type="GO" id="GO:0043138">
    <property type="term" value="F:3'-5' DNA helicase activity"/>
    <property type="evidence" value="ECO:0007669"/>
    <property type="project" value="TreeGrafter"/>
</dbReference>
<feature type="domain" description="UvrD-like helicase C-terminal" evidence="2">
    <location>
        <begin position="589"/>
        <end position="637"/>
    </location>
</feature>
<dbReference type="EMBL" id="JAADZA010000029">
    <property type="protein sequence ID" value="NEV13663.1"/>
    <property type="molecule type" value="Genomic_DNA"/>
</dbReference>
<dbReference type="Pfam" id="PF13538">
    <property type="entry name" value="UvrD_C_2"/>
    <property type="match status" value="1"/>
</dbReference>
<dbReference type="InterPro" id="IPR000212">
    <property type="entry name" value="DNA_helicase_UvrD/REP"/>
</dbReference>
<dbReference type="InterPro" id="IPR027417">
    <property type="entry name" value="P-loop_NTPase"/>
</dbReference>
<dbReference type="Gene3D" id="3.40.50.300">
    <property type="entry name" value="P-loop containing nucleotide triphosphate hydrolases"/>
    <property type="match status" value="2"/>
</dbReference>
<dbReference type="GO" id="GO:0003677">
    <property type="term" value="F:DNA binding"/>
    <property type="evidence" value="ECO:0007669"/>
    <property type="project" value="InterPro"/>
</dbReference>
<evidence type="ECO:0000313" key="5">
    <source>
        <dbReference type="Proteomes" id="UP000471190"/>
    </source>
</evidence>
<evidence type="ECO:0000313" key="4">
    <source>
        <dbReference type="EMBL" id="NEV13663.1"/>
    </source>
</evidence>
<reference evidence="4 5" key="1">
    <citation type="submission" date="2020-02" db="EMBL/GenBank/DDBJ databases">
        <title>Draft genome sequence of Rhizobium tropici.</title>
        <authorList>
            <person name="Khayi S."/>
            <person name="Jemo M."/>
        </authorList>
    </citation>
    <scope>NUCLEOTIDE SEQUENCE [LARGE SCALE GENOMIC DNA]</scope>
    <source>
        <strain evidence="4 5">A12</strain>
    </source>
</reference>
<dbReference type="GO" id="GO:0005524">
    <property type="term" value="F:ATP binding"/>
    <property type="evidence" value="ECO:0007669"/>
    <property type="project" value="UniProtKB-KW"/>
</dbReference>
<keyword evidence="3" id="KW-0378">Hydrolase</keyword>
<dbReference type="SUPFAM" id="SSF52540">
    <property type="entry name" value="P-loop containing nucleoside triphosphate hydrolases"/>
    <property type="match status" value="1"/>
</dbReference>
<keyword evidence="4" id="KW-0067">ATP-binding</keyword>
<dbReference type="RefSeq" id="WP_015341229.1">
    <property type="nucleotide sequence ID" value="NZ_JAADZA010000029.1"/>
</dbReference>